<dbReference type="EMBL" id="JAKELL010000035">
    <property type="protein sequence ID" value="KAH8989733.1"/>
    <property type="molecule type" value="Genomic_DNA"/>
</dbReference>
<dbReference type="AlphaFoldDB" id="A0AAD4Q789"/>
<reference evidence="2" key="1">
    <citation type="submission" date="2022-01" db="EMBL/GenBank/DDBJ databases">
        <title>Comparative genomics reveals a dynamic genome evolution in the ectomycorrhizal milk-cap (Lactarius) mushrooms.</title>
        <authorList>
            <consortium name="DOE Joint Genome Institute"/>
            <person name="Lebreton A."/>
            <person name="Tang N."/>
            <person name="Kuo A."/>
            <person name="LaButti K."/>
            <person name="Drula E."/>
            <person name="Barry K."/>
            <person name="Clum A."/>
            <person name="Lipzen A."/>
            <person name="Mousain D."/>
            <person name="Ng V."/>
            <person name="Wang R."/>
            <person name="Wang X."/>
            <person name="Dai Y."/>
            <person name="Henrissat B."/>
            <person name="Grigoriev I.V."/>
            <person name="Guerin-Laguette A."/>
            <person name="Yu F."/>
            <person name="Martin F.M."/>
        </authorList>
    </citation>
    <scope>NUCLEOTIDE SEQUENCE</scope>
    <source>
        <strain evidence="2">QP</strain>
    </source>
</reference>
<dbReference type="Proteomes" id="UP001201163">
    <property type="component" value="Unassembled WGS sequence"/>
</dbReference>
<accession>A0AAD4Q789</accession>
<feature type="compositionally biased region" description="Acidic residues" evidence="1">
    <location>
        <begin position="264"/>
        <end position="293"/>
    </location>
</feature>
<gene>
    <name evidence="2" type="ORF">EDB92DRAFT_840694</name>
</gene>
<protein>
    <submittedName>
        <fullName evidence="2">Uncharacterized protein</fullName>
    </submittedName>
</protein>
<sequence length="293" mass="32576">MLWANCHDSRLLPFTGLPQLHLLVPRCQMSIAPSHSPPLHSSISPPLREIVGSHSLTSSYRLSPRCASTQNLVTRTAATSMESSTLDSMPSARVAFSVVGKHWSFGSEMIVFHWVMRALPLDGLVTLTAQNHTWTLNRHFWLLCAPRWSLLQRVRLAPPAERGFLEILLDDHEGRESPLLPSLTTLILVDTALLERRALHLCDALMKRVEQGVPLETLDLRKCLATSRAIELLSEIVVDVLGPEETLKTGSQIRSESYARGIYLEDESNDNSGVEEDYDSDEDSADTGSDDAE</sequence>
<organism evidence="2 3">
    <name type="scientific">Lactarius akahatsu</name>
    <dbReference type="NCBI Taxonomy" id="416441"/>
    <lineage>
        <taxon>Eukaryota</taxon>
        <taxon>Fungi</taxon>
        <taxon>Dikarya</taxon>
        <taxon>Basidiomycota</taxon>
        <taxon>Agaricomycotina</taxon>
        <taxon>Agaricomycetes</taxon>
        <taxon>Russulales</taxon>
        <taxon>Russulaceae</taxon>
        <taxon>Lactarius</taxon>
    </lineage>
</organism>
<comment type="caution">
    <text evidence="2">The sequence shown here is derived from an EMBL/GenBank/DDBJ whole genome shotgun (WGS) entry which is preliminary data.</text>
</comment>
<name>A0AAD4Q789_9AGAM</name>
<proteinExistence type="predicted"/>
<keyword evidence="3" id="KW-1185">Reference proteome</keyword>
<feature type="region of interest" description="Disordered" evidence="1">
    <location>
        <begin position="262"/>
        <end position="293"/>
    </location>
</feature>
<evidence type="ECO:0000256" key="1">
    <source>
        <dbReference type="SAM" id="MobiDB-lite"/>
    </source>
</evidence>
<evidence type="ECO:0000313" key="3">
    <source>
        <dbReference type="Proteomes" id="UP001201163"/>
    </source>
</evidence>
<evidence type="ECO:0000313" key="2">
    <source>
        <dbReference type="EMBL" id="KAH8989733.1"/>
    </source>
</evidence>